<dbReference type="Pfam" id="PF13577">
    <property type="entry name" value="SnoaL_4"/>
    <property type="match status" value="1"/>
</dbReference>
<dbReference type="AlphaFoldDB" id="A0A4R6PJK4"/>
<protein>
    <submittedName>
        <fullName evidence="2">SnoaL-like protein</fullName>
    </submittedName>
</protein>
<keyword evidence="3" id="KW-1185">Reference proteome</keyword>
<gene>
    <name evidence="2" type="ORF">DFR75_104133</name>
</gene>
<dbReference type="SUPFAM" id="SSF54427">
    <property type="entry name" value="NTF2-like"/>
    <property type="match status" value="1"/>
</dbReference>
<dbReference type="CDD" id="cd00531">
    <property type="entry name" value="NTF2_like"/>
    <property type="match status" value="1"/>
</dbReference>
<evidence type="ECO:0000259" key="1">
    <source>
        <dbReference type="Pfam" id="PF13577"/>
    </source>
</evidence>
<dbReference type="RefSeq" id="WP_067488577.1">
    <property type="nucleotide sequence ID" value="NZ_SNXK01000004.1"/>
</dbReference>
<feature type="domain" description="SnoaL-like" evidence="1">
    <location>
        <begin position="17"/>
        <end position="133"/>
    </location>
</feature>
<dbReference type="Gene3D" id="3.10.450.50">
    <property type="match status" value="1"/>
</dbReference>
<evidence type="ECO:0000313" key="2">
    <source>
        <dbReference type="EMBL" id="TDP37783.1"/>
    </source>
</evidence>
<reference evidence="2 3" key="1">
    <citation type="submission" date="2019-03" db="EMBL/GenBank/DDBJ databases">
        <title>Genomic Encyclopedia of Type Strains, Phase IV (KMG-IV): sequencing the most valuable type-strain genomes for metagenomic binning, comparative biology and taxonomic classification.</title>
        <authorList>
            <person name="Goeker M."/>
        </authorList>
    </citation>
    <scope>NUCLEOTIDE SEQUENCE [LARGE SCALE GENOMIC DNA]</scope>
    <source>
        <strain evidence="2 3">DSM 44496</strain>
    </source>
</reference>
<dbReference type="Proteomes" id="UP000295087">
    <property type="component" value="Unassembled WGS sequence"/>
</dbReference>
<dbReference type="InterPro" id="IPR032710">
    <property type="entry name" value="NTF2-like_dom_sf"/>
</dbReference>
<name>A0A4R6PJK4_NOCIG</name>
<accession>A0A4R6PJK4</accession>
<proteinExistence type="predicted"/>
<comment type="caution">
    <text evidence="2">The sequence shown here is derived from an EMBL/GenBank/DDBJ whole genome shotgun (WGS) entry which is preliminary data.</text>
</comment>
<dbReference type="EMBL" id="SNXK01000004">
    <property type="protein sequence ID" value="TDP37783.1"/>
    <property type="molecule type" value="Genomic_DNA"/>
</dbReference>
<dbReference type="InterPro" id="IPR037401">
    <property type="entry name" value="SnoaL-like"/>
</dbReference>
<evidence type="ECO:0000313" key="3">
    <source>
        <dbReference type="Proteomes" id="UP000295087"/>
    </source>
</evidence>
<organism evidence="2 3">
    <name type="scientific">Nocardia ignorata</name>
    <dbReference type="NCBI Taxonomy" id="145285"/>
    <lineage>
        <taxon>Bacteria</taxon>
        <taxon>Bacillati</taxon>
        <taxon>Actinomycetota</taxon>
        <taxon>Actinomycetes</taxon>
        <taxon>Mycobacteriales</taxon>
        <taxon>Nocardiaceae</taxon>
        <taxon>Nocardia</taxon>
    </lineage>
</organism>
<sequence>MADLNDDLAQKIQWVVDLEQIKTLMAKYCHGIDKKDEQTFMSIWADDADYLLPRGEGHGIDGVRELVRKVWREVPQCHHHITNPVIDVQGEVATAATDVFYFRLTADGTRVLLSGTYAFEFVKRDERWQTRSVRFASLSRTARSSDSTGYS</sequence>